<dbReference type="SUPFAM" id="SSF53383">
    <property type="entry name" value="PLP-dependent transferases"/>
    <property type="match status" value="1"/>
</dbReference>
<dbReference type="InterPro" id="IPR002129">
    <property type="entry name" value="PyrdxlP-dep_de-COase"/>
</dbReference>
<feature type="non-terminal residue" evidence="13">
    <location>
        <position position="1"/>
    </location>
</feature>
<organism evidence="13 14">
    <name type="scientific">Brachionus plicatilis</name>
    <name type="common">Marine rotifer</name>
    <name type="synonym">Brachionus muelleri</name>
    <dbReference type="NCBI Taxonomy" id="10195"/>
    <lineage>
        <taxon>Eukaryota</taxon>
        <taxon>Metazoa</taxon>
        <taxon>Spiralia</taxon>
        <taxon>Gnathifera</taxon>
        <taxon>Rotifera</taxon>
        <taxon>Eurotatoria</taxon>
        <taxon>Monogononta</taxon>
        <taxon>Pseudotrocha</taxon>
        <taxon>Ploima</taxon>
        <taxon>Brachionidae</taxon>
        <taxon>Brachionus</taxon>
    </lineage>
</organism>
<dbReference type="FunFam" id="3.40.640.10:FF:000025">
    <property type="entry name" value="Histidine decarboxylase"/>
    <property type="match status" value="1"/>
</dbReference>
<dbReference type="Gene3D" id="3.90.1150.10">
    <property type="entry name" value="Aspartate Aminotransferase, domain 1"/>
    <property type="match status" value="1"/>
</dbReference>
<comment type="similarity">
    <text evidence="2 12">Belongs to the group II decarboxylase family.</text>
</comment>
<keyword evidence="6 11" id="KW-0663">Pyridoxal phosphate</keyword>
<evidence type="ECO:0000256" key="6">
    <source>
        <dbReference type="ARBA" id="ARBA00022898"/>
    </source>
</evidence>
<keyword evidence="7 12" id="KW-0456">Lyase</keyword>
<dbReference type="InterPro" id="IPR015421">
    <property type="entry name" value="PyrdxlP-dep_Trfase_major"/>
</dbReference>
<evidence type="ECO:0000256" key="7">
    <source>
        <dbReference type="ARBA" id="ARBA00023239"/>
    </source>
</evidence>
<dbReference type="InterPro" id="IPR010977">
    <property type="entry name" value="Aromatic_deC"/>
</dbReference>
<dbReference type="GO" id="GO:0005737">
    <property type="term" value="C:cytoplasm"/>
    <property type="evidence" value="ECO:0007669"/>
    <property type="project" value="TreeGrafter"/>
</dbReference>
<dbReference type="STRING" id="10195.A0A3M7RUQ2"/>
<protein>
    <recommendedName>
        <fullName evidence="9">Aromatic-L-amino-acid decarboxylase</fullName>
        <ecNumber evidence="8">4.1.1.28</ecNumber>
    </recommendedName>
    <alternativeName>
        <fullName evidence="10">DOPA decarboxylase</fullName>
    </alternativeName>
</protein>
<dbReference type="InterPro" id="IPR021115">
    <property type="entry name" value="Pyridoxal-P_BS"/>
</dbReference>
<comment type="caution">
    <text evidence="13">The sequence shown here is derived from an EMBL/GenBank/DDBJ whole genome shotgun (WGS) entry which is preliminary data.</text>
</comment>
<evidence type="ECO:0000256" key="8">
    <source>
        <dbReference type="ARBA" id="ARBA00038886"/>
    </source>
</evidence>
<dbReference type="OrthoDB" id="639767at2759"/>
<dbReference type="GO" id="GO:0042423">
    <property type="term" value="P:catecholamine biosynthetic process"/>
    <property type="evidence" value="ECO:0007669"/>
    <property type="project" value="UniProtKB-KW"/>
</dbReference>
<evidence type="ECO:0000256" key="9">
    <source>
        <dbReference type="ARBA" id="ARBA00040968"/>
    </source>
</evidence>
<dbReference type="GO" id="GO:0042427">
    <property type="term" value="P:serotonin biosynthetic process"/>
    <property type="evidence" value="ECO:0007669"/>
    <property type="project" value="TreeGrafter"/>
</dbReference>
<comment type="subunit">
    <text evidence="3">Homodimer.</text>
</comment>
<gene>
    <name evidence="13" type="ORF">BpHYR1_043670</name>
</gene>
<dbReference type="InterPro" id="IPR015422">
    <property type="entry name" value="PyrdxlP-dep_Trfase_small"/>
</dbReference>
<dbReference type="Pfam" id="PF00282">
    <property type="entry name" value="Pyridoxal_deC"/>
    <property type="match status" value="1"/>
</dbReference>
<evidence type="ECO:0000256" key="4">
    <source>
        <dbReference type="ARBA" id="ARBA00022584"/>
    </source>
</evidence>
<proteinExistence type="inferred from homology"/>
<evidence type="ECO:0000256" key="5">
    <source>
        <dbReference type="ARBA" id="ARBA00022793"/>
    </source>
</evidence>
<evidence type="ECO:0000256" key="10">
    <source>
        <dbReference type="ARBA" id="ARBA00041275"/>
    </source>
</evidence>
<dbReference type="FunFam" id="3.90.1150.10:FF:000018">
    <property type="entry name" value="Histidine decarboxylase"/>
    <property type="match status" value="1"/>
</dbReference>
<comment type="cofactor">
    <cofactor evidence="1 11 12">
        <name>pyridoxal 5'-phosphate</name>
        <dbReference type="ChEBI" id="CHEBI:597326"/>
    </cofactor>
</comment>
<keyword evidence="4" id="KW-0127">Catecholamine biosynthesis</keyword>
<dbReference type="AlphaFoldDB" id="A0A3M7RUQ2"/>
<dbReference type="GO" id="GO:0004058">
    <property type="term" value="F:aromatic-L-amino-acid decarboxylase activity"/>
    <property type="evidence" value="ECO:0007669"/>
    <property type="project" value="UniProtKB-EC"/>
</dbReference>
<dbReference type="EMBL" id="REGN01002575">
    <property type="protein sequence ID" value="RNA27256.1"/>
    <property type="molecule type" value="Genomic_DNA"/>
</dbReference>
<evidence type="ECO:0000313" key="14">
    <source>
        <dbReference type="Proteomes" id="UP000276133"/>
    </source>
</evidence>
<keyword evidence="5" id="KW-0210">Decarboxylase</keyword>
<dbReference type="Proteomes" id="UP000276133">
    <property type="component" value="Unassembled WGS sequence"/>
</dbReference>
<evidence type="ECO:0000256" key="1">
    <source>
        <dbReference type="ARBA" id="ARBA00001933"/>
    </source>
</evidence>
<dbReference type="GO" id="GO:0019752">
    <property type="term" value="P:carboxylic acid metabolic process"/>
    <property type="evidence" value="ECO:0007669"/>
    <property type="project" value="InterPro"/>
</dbReference>
<reference evidence="13 14" key="1">
    <citation type="journal article" date="2018" name="Sci. Rep.">
        <title>Genomic signatures of local adaptation to the degree of environmental predictability in rotifers.</title>
        <authorList>
            <person name="Franch-Gras L."/>
            <person name="Hahn C."/>
            <person name="Garcia-Roger E.M."/>
            <person name="Carmona M.J."/>
            <person name="Serra M."/>
            <person name="Gomez A."/>
        </authorList>
    </citation>
    <scope>NUCLEOTIDE SEQUENCE [LARGE SCALE GENOMIC DNA]</scope>
    <source>
        <strain evidence="13">HYR1</strain>
    </source>
</reference>
<dbReference type="PRINTS" id="PR00800">
    <property type="entry name" value="YHDCRBOXLASE"/>
</dbReference>
<dbReference type="InterPro" id="IPR015424">
    <property type="entry name" value="PyrdxlP-dep_Trfase"/>
</dbReference>
<dbReference type="PANTHER" id="PTHR11999">
    <property type="entry name" value="GROUP II PYRIDOXAL-5-PHOSPHATE DECARBOXYLASE"/>
    <property type="match status" value="1"/>
</dbReference>
<dbReference type="EC" id="4.1.1.28" evidence="8"/>
<dbReference type="PROSITE" id="PS00392">
    <property type="entry name" value="DDC_GAD_HDC_YDC"/>
    <property type="match status" value="1"/>
</dbReference>
<dbReference type="GO" id="GO:0006520">
    <property type="term" value="P:amino acid metabolic process"/>
    <property type="evidence" value="ECO:0007669"/>
    <property type="project" value="InterPro"/>
</dbReference>
<sequence>FPTANSYPAICADILSDAIACIGFSWIATPACTELEVLMMDWLAKILNLPDFYLASSVGQGGGVIQGTASESVLVTLLSARNKTIQEVKTKHPDWTDHEIRSKLVAYCSEQAHSCFERATLLAPVRCHKVAVDEKYSLRGLKLSEAIEDDKKNGLIPFFVCATLGTTSICSYDNVQEIGPICRDENLWLHIDAAYAGSAFICPELRPYLDGVEFSDSFNFNPHKWLLVNFDCSALWVKNRSYLVDSFNVDPIYLKHENQNVAPDFRHWQIPLGRRFRSLKLWFVMRLFGVKGLQSYIRKHVALAKYFESLVAKDDRFEIIGEVTMGLVCFRLKGSNELNENLLKQITQDAKIYMVPSKINDVYFIRFAVCASSSEQRHIDFAWENILKNAEFILNSLKL</sequence>
<dbReference type="Gene3D" id="3.40.640.10">
    <property type="entry name" value="Type I PLP-dependent aspartate aminotransferase-like (Major domain)"/>
    <property type="match status" value="1"/>
</dbReference>
<dbReference type="CDD" id="cd06450">
    <property type="entry name" value="DOPA_deC_like"/>
    <property type="match status" value="1"/>
</dbReference>
<evidence type="ECO:0000256" key="12">
    <source>
        <dbReference type="RuleBase" id="RU000382"/>
    </source>
</evidence>
<dbReference type="GO" id="GO:0030170">
    <property type="term" value="F:pyridoxal phosphate binding"/>
    <property type="evidence" value="ECO:0007669"/>
    <property type="project" value="InterPro"/>
</dbReference>
<evidence type="ECO:0000256" key="11">
    <source>
        <dbReference type="PIRSR" id="PIRSR602129-50"/>
    </source>
</evidence>
<name>A0A3M7RUQ2_BRAPC</name>
<feature type="modified residue" description="N6-(pyridoxal phosphate)lysine" evidence="11">
    <location>
        <position position="224"/>
    </location>
</feature>
<dbReference type="PANTHER" id="PTHR11999:SF167">
    <property type="entry name" value="AROMATIC-L-AMINO-ACID DECARBOXYLASE"/>
    <property type="match status" value="1"/>
</dbReference>
<evidence type="ECO:0000313" key="13">
    <source>
        <dbReference type="EMBL" id="RNA27256.1"/>
    </source>
</evidence>
<evidence type="ECO:0000256" key="2">
    <source>
        <dbReference type="ARBA" id="ARBA00009533"/>
    </source>
</evidence>
<keyword evidence="14" id="KW-1185">Reference proteome</keyword>
<accession>A0A3M7RUQ2</accession>
<evidence type="ECO:0000256" key="3">
    <source>
        <dbReference type="ARBA" id="ARBA00011738"/>
    </source>
</evidence>